<reference evidence="5" key="1">
    <citation type="submission" date="2013-08" db="EMBL/GenBank/DDBJ databases">
        <authorList>
            <person name="Mendez C."/>
            <person name="Richter M."/>
            <person name="Ferrer M."/>
            <person name="Sanchez J."/>
        </authorList>
    </citation>
    <scope>NUCLEOTIDE SEQUENCE</scope>
</reference>
<dbReference type="InterPro" id="IPR011991">
    <property type="entry name" value="ArsR-like_HTH"/>
</dbReference>
<comment type="caution">
    <text evidence="5">The sequence shown here is derived from an EMBL/GenBank/DDBJ whole genome shotgun (WGS) entry which is preliminary data.</text>
</comment>
<dbReference type="PRINTS" id="PR00778">
    <property type="entry name" value="HTHARSR"/>
</dbReference>
<feature type="domain" description="HTH arsR-type" evidence="4">
    <location>
        <begin position="1"/>
        <end position="90"/>
    </location>
</feature>
<dbReference type="CDD" id="cd00090">
    <property type="entry name" value="HTH_ARSR"/>
    <property type="match status" value="1"/>
</dbReference>
<dbReference type="InterPro" id="IPR001845">
    <property type="entry name" value="HTH_ArsR_DNA-bd_dom"/>
</dbReference>
<dbReference type="InterPro" id="IPR036388">
    <property type="entry name" value="WH-like_DNA-bd_sf"/>
</dbReference>
<name>T1A126_9ZZZZ</name>
<evidence type="ECO:0000256" key="3">
    <source>
        <dbReference type="ARBA" id="ARBA00023163"/>
    </source>
</evidence>
<protein>
    <submittedName>
        <fullName evidence="5">Transcriptional regulator, ArsR family</fullName>
    </submittedName>
</protein>
<feature type="non-terminal residue" evidence="5">
    <location>
        <position position="1"/>
    </location>
</feature>
<dbReference type="InterPro" id="IPR051081">
    <property type="entry name" value="HTH_MetalResp_TranReg"/>
</dbReference>
<evidence type="ECO:0000313" key="5">
    <source>
        <dbReference type="EMBL" id="EQD54251.1"/>
    </source>
</evidence>
<reference evidence="5" key="2">
    <citation type="journal article" date="2014" name="ISME J.">
        <title>Microbial stratification in low pH oxic and suboxic macroscopic growths along an acid mine drainage.</title>
        <authorList>
            <person name="Mendez-Garcia C."/>
            <person name="Mesa V."/>
            <person name="Sprenger R.R."/>
            <person name="Richter M."/>
            <person name="Diez M.S."/>
            <person name="Solano J."/>
            <person name="Bargiela R."/>
            <person name="Golyshina O.V."/>
            <person name="Manteca A."/>
            <person name="Ramos J.L."/>
            <person name="Gallego J.R."/>
            <person name="Llorente I."/>
            <person name="Martins Dos Santos V.A."/>
            <person name="Jensen O.N."/>
            <person name="Pelaez A.I."/>
            <person name="Sanchez J."/>
            <person name="Ferrer M."/>
        </authorList>
    </citation>
    <scope>NUCLEOTIDE SEQUENCE</scope>
</reference>
<dbReference type="SMART" id="SM00418">
    <property type="entry name" value="HTH_ARSR"/>
    <property type="match status" value="1"/>
</dbReference>
<keyword evidence="1" id="KW-0805">Transcription regulation</keyword>
<dbReference type="SUPFAM" id="SSF46785">
    <property type="entry name" value="Winged helix' DNA-binding domain"/>
    <property type="match status" value="1"/>
</dbReference>
<proteinExistence type="predicted"/>
<dbReference type="InterPro" id="IPR036390">
    <property type="entry name" value="WH_DNA-bd_sf"/>
</dbReference>
<keyword evidence="3" id="KW-0804">Transcription</keyword>
<dbReference type="NCBIfam" id="NF033788">
    <property type="entry name" value="HTH_metalloreg"/>
    <property type="match status" value="1"/>
</dbReference>
<dbReference type="GO" id="GO:0003700">
    <property type="term" value="F:DNA-binding transcription factor activity"/>
    <property type="evidence" value="ECO:0007669"/>
    <property type="project" value="InterPro"/>
</dbReference>
<organism evidence="5">
    <name type="scientific">mine drainage metagenome</name>
    <dbReference type="NCBI Taxonomy" id="410659"/>
    <lineage>
        <taxon>unclassified sequences</taxon>
        <taxon>metagenomes</taxon>
        <taxon>ecological metagenomes</taxon>
    </lineage>
</organism>
<gene>
    <name evidence="5" type="ORF">B2A_06066</name>
</gene>
<evidence type="ECO:0000256" key="2">
    <source>
        <dbReference type="ARBA" id="ARBA00023125"/>
    </source>
</evidence>
<dbReference type="PANTHER" id="PTHR33154">
    <property type="entry name" value="TRANSCRIPTIONAL REGULATOR, ARSR FAMILY"/>
    <property type="match status" value="1"/>
</dbReference>
<dbReference type="AlphaFoldDB" id="T1A126"/>
<accession>T1A126</accession>
<sequence length="93" mass="10375">SMKQQDIFRALSDPSRRRVLKALQKGSMTAGEIGALFEFTGASLSHHLSILKSAGLVRAERRGQHILYSLNSTVLEDVSRIVLDLFSIRRPKP</sequence>
<dbReference type="GO" id="GO:0003677">
    <property type="term" value="F:DNA binding"/>
    <property type="evidence" value="ECO:0007669"/>
    <property type="project" value="UniProtKB-KW"/>
</dbReference>
<dbReference type="InterPro" id="IPR047796">
    <property type="entry name" value="SdpR-like_repress"/>
</dbReference>
<dbReference type="NCBIfam" id="NF033789">
    <property type="entry name" value="repress_SdpR"/>
    <property type="match status" value="1"/>
</dbReference>
<dbReference type="PROSITE" id="PS50987">
    <property type="entry name" value="HTH_ARSR_2"/>
    <property type="match status" value="1"/>
</dbReference>
<keyword evidence="2" id="KW-0238">DNA-binding</keyword>
<dbReference type="Pfam" id="PF12840">
    <property type="entry name" value="HTH_20"/>
    <property type="match status" value="1"/>
</dbReference>
<dbReference type="PANTHER" id="PTHR33154:SF33">
    <property type="entry name" value="TRANSCRIPTIONAL REPRESSOR SDPR"/>
    <property type="match status" value="1"/>
</dbReference>
<evidence type="ECO:0000256" key="1">
    <source>
        <dbReference type="ARBA" id="ARBA00023015"/>
    </source>
</evidence>
<evidence type="ECO:0000259" key="4">
    <source>
        <dbReference type="PROSITE" id="PS50987"/>
    </source>
</evidence>
<dbReference type="EMBL" id="AUZZ01004261">
    <property type="protein sequence ID" value="EQD54251.1"/>
    <property type="molecule type" value="Genomic_DNA"/>
</dbReference>
<dbReference type="Gene3D" id="1.10.10.10">
    <property type="entry name" value="Winged helix-like DNA-binding domain superfamily/Winged helix DNA-binding domain"/>
    <property type="match status" value="1"/>
</dbReference>